<comment type="caution">
    <text evidence="2">The sequence shown here is derived from an EMBL/GenBank/DDBJ whole genome shotgun (WGS) entry which is preliminary data.</text>
</comment>
<reference evidence="2 3" key="1">
    <citation type="journal article" date="2012" name="Genome Biol.">
        <title>Genome and low-iron response of an oceanic diatom adapted to chronic iron limitation.</title>
        <authorList>
            <person name="Lommer M."/>
            <person name="Specht M."/>
            <person name="Roy A.S."/>
            <person name="Kraemer L."/>
            <person name="Andreson R."/>
            <person name="Gutowska M.A."/>
            <person name="Wolf J."/>
            <person name="Bergner S.V."/>
            <person name="Schilhabel M.B."/>
            <person name="Klostermeier U.C."/>
            <person name="Beiko R.G."/>
            <person name="Rosenstiel P."/>
            <person name="Hippler M."/>
            <person name="Laroche J."/>
        </authorList>
    </citation>
    <scope>NUCLEOTIDE SEQUENCE [LARGE SCALE GENOMIC DNA]</scope>
    <source>
        <strain evidence="2 3">CCMP1005</strain>
    </source>
</reference>
<evidence type="ECO:0000313" key="2">
    <source>
        <dbReference type="EMBL" id="EJK50474.1"/>
    </source>
</evidence>
<dbReference type="EMBL" id="AGNL01043594">
    <property type="protein sequence ID" value="EJK50474.1"/>
    <property type="molecule type" value="Genomic_DNA"/>
</dbReference>
<sequence length="196" mass="21722">PLPGHIGLFRPYSKLARGLAGSKNRGASFTAQLLASKQDDYTQVKIYMAGKSSSPAFQRYPGRGLTLKTLRVCLLRKEINAVKDPPKIHKSPSVCGVWLCGREVRAYPYNPNFQSRYSKARQNRRSAPAPSTPPPTTRSNSPQSDHADLQLQADGPGPLGERPRRHRPDPDPAPHPHGRPPWLQDLPHPVLLHAQD</sequence>
<name>K0RDX8_THAOC</name>
<dbReference type="AlphaFoldDB" id="K0RDX8"/>
<evidence type="ECO:0000256" key="1">
    <source>
        <dbReference type="SAM" id="MobiDB-lite"/>
    </source>
</evidence>
<organism evidence="2 3">
    <name type="scientific">Thalassiosira oceanica</name>
    <name type="common">Marine diatom</name>
    <dbReference type="NCBI Taxonomy" id="159749"/>
    <lineage>
        <taxon>Eukaryota</taxon>
        <taxon>Sar</taxon>
        <taxon>Stramenopiles</taxon>
        <taxon>Ochrophyta</taxon>
        <taxon>Bacillariophyta</taxon>
        <taxon>Coscinodiscophyceae</taxon>
        <taxon>Thalassiosirophycidae</taxon>
        <taxon>Thalassiosirales</taxon>
        <taxon>Thalassiosiraceae</taxon>
        <taxon>Thalassiosira</taxon>
    </lineage>
</organism>
<keyword evidence="3" id="KW-1185">Reference proteome</keyword>
<evidence type="ECO:0000313" key="3">
    <source>
        <dbReference type="Proteomes" id="UP000266841"/>
    </source>
</evidence>
<feature type="non-terminal residue" evidence="2">
    <location>
        <position position="1"/>
    </location>
</feature>
<accession>K0RDX8</accession>
<gene>
    <name evidence="2" type="ORF">THAOC_30533</name>
</gene>
<proteinExistence type="predicted"/>
<protein>
    <submittedName>
        <fullName evidence="2">Uncharacterized protein</fullName>
    </submittedName>
</protein>
<dbReference type="Proteomes" id="UP000266841">
    <property type="component" value="Unassembled WGS sequence"/>
</dbReference>
<feature type="region of interest" description="Disordered" evidence="1">
    <location>
        <begin position="115"/>
        <end position="196"/>
    </location>
</feature>
<dbReference type="eggNOG" id="ENOG502TB7F">
    <property type="taxonomic scope" value="Eukaryota"/>
</dbReference>